<proteinExistence type="predicted"/>
<protein>
    <submittedName>
        <fullName evidence="1">Uncharacterized protein</fullName>
    </submittedName>
</protein>
<evidence type="ECO:0000313" key="1">
    <source>
        <dbReference type="EMBL" id="KAI6083524.1"/>
    </source>
</evidence>
<dbReference type="Proteomes" id="UP001497680">
    <property type="component" value="Unassembled WGS sequence"/>
</dbReference>
<dbReference type="EMBL" id="MU394351">
    <property type="protein sequence ID" value="KAI6083524.1"/>
    <property type="molecule type" value="Genomic_DNA"/>
</dbReference>
<accession>A0ACC0CSW8</accession>
<comment type="caution">
    <text evidence="1">The sequence shown here is derived from an EMBL/GenBank/DDBJ whole genome shotgun (WGS) entry which is preliminary data.</text>
</comment>
<reference evidence="1 2" key="1">
    <citation type="journal article" date="2022" name="New Phytol.">
        <title>Ecological generalism drives hyperdiversity of secondary metabolite gene clusters in xylarialean endophytes.</title>
        <authorList>
            <person name="Franco M.E.E."/>
            <person name="Wisecaver J.H."/>
            <person name="Arnold A.E."/>
            <person name="Ju Y.M."/>
            <person name="Slot J.C."/>
            <person name="Ahrendt S."/>
            <person name="Moore L.P."/>
            <person name="Eastman K.E."/>
            <person name="Scott K."/>
            <person name="Konkel Z."/>
            <person name="Mondo S.J."/>
            <person name="Kuo A."/>
            <person name="Hayes R.D."/>
            <person name="Haridas S."/>
            <person name="Andreopoulos B."/>
            <person name="Riley R."/>
            <person name="LaButti K."/>
            <person name="Pangilinan J."/>
            <person name="Lipzen A."/>
            <person name="Amirebrahimi M."/>
            <person name="Yan J."/>
            <person name="Adam C."/>
            <person name="Keymanesh K."/>
            <person name="Ng V."/>
            <person name="Louie K."/>
            <person name="Northen T."/>
            <person name="Drula E."/>
            <person name="Henrissat B."/>
            <person name="Hsieh H.M."/>
            <person name="Youens-Clark K."/>
            <person name="Lutzoni F."/>
            <person name="Miadlikowska J."/>
            <person name="Eastwood D.C."/>
            <person name="Hamelin R.C."/>
            <person name="Grigoriev I.V."/>
            <person name="U'Ren J.M."/>
        </authorList>
    </citation>
    <scope>NUCLEOTIDE SEQUENCE [LARGE SCALE GENOMIC DNA]</scope>
    <source>
        <strain evidence="1 2">ER1909</strain>
    </source>
</reference>
<sequence>MTEKSPEVLATADLTPISPSPLHISSPIVIPTLQHQADNICNMALPPSTVEAFAASTSATAFHAGQNGVPNINIQHATRSPDASSEESDLYGDNAGKEGAALAEENGGSAQQSINQNGATETQDVSKTNEISPSSDTSQTMTSQSQATSSSSHDSSNLAQTVSQSLQNASLPAAEGPREPQGMQKPQEQAVVTRSLTSSTNALQPSAEAPTENSDHHSSAANDEIDIQSLVDTIIGNANNANNASQASTSQTIANPSASAHAVSLPSRPPMPQQPASSYVRPEDALNYQQGLAYPSASMESSILPPPPGTYTAGAPGTAQDHRDNLPPLPAPATVQSVDQLQRWEKFLQEERRYVSDAKWDRFPDGSRLFIGNLSSDRVSKREVFDIFATYGRLAQISLKQAYGFVQYHTLAEGAAAMENLQGIDVQGRKIHLEFSRTQKKEGNGEKRSKNKRENDRHEGGRGKRDDYRPRQSSPRRGSHRQGAHDSSRGYYDDHGARGRSRSPDYGRRDSGHYRRRSPSPYRRSSDAELNLPRRYGQEVPDVQFLLVHDVGREFITWVERAFIGQNLRVQVMYLSPHYPRDAVIHRQALEGVHAVVELDYRAQQTGFISLQVFDRSAGRDNVRYDQYQDLDPNVAASLVTRTKSQAQMHPSYAAHYPPPPHYAQAVPPQPSYLPPAYATQPYPNAYPVGAQPHNPNAAIQQILGNLQGQQGHPSGPISGQLAGGAPDVNRLLAGIGGSNTPGSIPTQPHGGYPPPANSTANGESSRHVQDIMAQLAQFRQ</sequence>
<organism evidence="1 2">
    <name type="scientific">Hypoxylon rubiginosum</name>
    <dbReference type="NCBI Taxonomy" id="110542"/>
    <lineage>
        <taxon>Eukaryota</taxon>
        <taxon>Fungi</taxon>
        <taxon>Dikarya</taxon>
        <taxon>Ascomycota</taxon>
        <taxon>Pezizomycotina</taxon>
        <taxon>Sordariomycetes</taxon>
        <taxon>Xylariomycetidae</taxon>
        <taxon>Xylariales</taxon>
        <taxon>Hypoxylaceae</taxon>
        <taxon>Hypoxylon</taxon>
    </lineage>
</organism>
<gene>
    <name evidence="1" type="ORF">F4821DRAFT_192200</name>
</gene>
<keyword evidence="2" id="KW-1185">Reference proteome</keyword>
<evidence type="ECO:0000313" key="2">
    <source>
        <dbReference type="Proteomes" id="UP001497680"/>
    </source>
</evidence>
<name>A0ACC0CSW8_9PEZI</name>